<evidence type="ECO:0000313" key="1">
    <source>
        <dbReference type="EMBL" id="KAI9184768.1"/>
    </source>
</evidence>
<proteinExistence type="predicted"/>
<accession>A0AAD5J373</accession>
<dbReference type="AlphaFoldDB" id="A0AAD5J373"/>
<dbReference type="EMBL" id="JAJSOW010000100">
    <property type="protein sequence ID" value="KAI9184768.1"/>
    <property type="molecule type" value="Genomic_DNA"/>
</dbReference>
<organism evidence="1 2">
    <name type="scientific">Acer negundo</name>
    <name type="common">Box elder</name>
    <dbReference type="NCBI Taxonomy" id="4023"/>
    <lineage>
        <taxon>Eukaryota</taxon>
        <taxon>Viridiplantae</taxon>
        <taxon>Streptophyta</taxon>
        <taxon>Embryophyta</taxon>
        <taxon>Tracheophyta</taxon>
        <taxon>Spermatophyta</taxon>
        <taxon>Magnoliopsida</taxon>
        <taxon>eudicotyledons</taxon>
        <taxon>Gunneridae</taxon>
        <taxon>Pentapetalae</taxon>
        <taxon>rosids</taxon>
        <taxon>malvids</taxon>
        <taxon>Sapindales</taxon>
        <taxon>Sapindaceae</taxon>
        <taxon>Hippocastanoideae</taxon>
        <taxon>Acereae</taxon>
        <taxon>Acer</taxon>
    </lineage>
</organism>
<keyword evidence="2" id="KW-1185">Reference proteome</keyword>
<comment type="caution">
    <text evidence="1">The sequence shown here is derived from an EMBL/GenBank/DDBJ whole genome shotgun (WGS) entry which is preliminary data.</text>
</comment>
<name>A0AAD5J373_ACENE</name>
<evidence type="ECO:0000313" key="2">
    <source>
        <dbReference type="Proteomes" id="UP001064489"/>
    </source>
</evidence>
<gene>
    <name evidence="1" type="ORF">LWI28_000901</name>
</gene>
<dbReference type="Proteomes" id="UP001064489">
    <property type="component" value="Chromosome 3"/>
</dbReference>
<reference evidence="1" key="1">
    <citation type="journal article" date="2022" name="Plant J.">
        <title>Strategies of tolerance reflected in two North American maple genomes.</title>
        <authorList>
            <person name="McEvoy S.L."/>
            <person name="Sezen U.U."/>
            <person name="Trouern-Trend A."/>
            <person name="McMahon S.M."/>
            <person name="Schaberg P.G."/>
            <person name="Yang J."/>
            <person name="Wegrzyn J.L."/>
            <person name="Swenson N.G."/>
        </authorList>
    </citation>
    <scope>NUCLEOTIDE SEQUENCE</scope>
    <source>
        <strain evidence="1">91603</strain>
    </source>
</reference>
<reference evidence="1" key="2">
    <citation type="submission" date="2023-02" db="EMBL/GenBank/DDBJ databases">
        <authorList>
            <person name="Swenson N.G."/>
            <person name="Wegrzyn J.L."/>
            <person name="Mcevoy S.L."/>
        </authorList>
    </citation>
    <scope>NUCLEOTIDE SEQUENCE</scope>
    <source>
        <strain evidence="1">91603</strain>
        <tissue evidence="1">Leaf</tissue>
    </source>
</reference>
<sequence length="90" mass="9886">MCFAGFAPDPRSGADRAFGVGLIHQILLKSSPPRTSSNAGGDGHNDAVDFFFRSRGLHSLFTRIEIGANLSIDRTTSPPKMKEKLWWLLV</sequence>
<protein>
    <submittedName>
        <fullName evidence="1">Uncharacterized protein</fullName>
    </submittedName>
</protein>